<keyword evidence="3" id="KW-1185">Reference proteome</keyword>
<gene>
    <name evidence="2" type="ORF">AN964_24970</name>
</gene>
<feature type="transmembrane region" description="Helical" evidence="1">
    <location>
        <begin position="12"/>
        <end position="31"/>
    </location>
</feature>
<sequence length="127" mass="14689">MESVDKAGRENLLGYIALGIAVIFIIGFVFFSQHQNNVIVKNNINEALKQDKTTLASYTFDHKRVDYPKSKVTLDNNHSSLYMAFYNMLHFNTEFGNDKIYEVVGSNGENYIMDVDRKLQVVEWQKK</sequence>
<organism evidence="2 3">
    <name type="scientific">Heyndrickxia shackletonii</name>
    <dbReference type="NCBI Taxonomy" id="157838"/>
    <lineage>
        <taxon>Bacteria</taxon>
        <taxon>Bacillati</taxon>
        <taxon>Bacillota</taxon>
        <taxon>Bacilli</taxon>
        <taxon>Bacillales</taxon>
        <taxon>Bacillaceae</taxon>
        <taxon>Heyndrickxia</taxon>
    </lineage>
</organism>
<dbReference type="EMBL" id="LJJC01000015">
    <property type="protein sequence ID" value="KQL50867.1"/>
    <property type="molecule type" value="Genomic_DNA"/>
</dbReference>
<accession>A0A0Q3WR55</accession>
<keyword evidence="1" id="KW-0812">Transmembrane</keyword>
<dbReference type="AlphaFoldDB" id="A0A0Q3WR55"/>
<dbReference type="RefSeq" id="WP_055742476.1">
    <property type="nucleotide sequence ID" value="NZ_JAAIWL010000041.1"/>
</dbReference>
<keyword evidence="1" id="KW-1133">Transmembrane helix</keyword>
<proteinExistence type="predicted"/>
<protein>
    <submittedName>
        <fullName evidence="2">Uncharacterized protein</fullName>
    </submittedName>
</protein>
<evidence type="ECO:0000313" key="2">
    <source>
        <dbReference type="EMBL" id="KQL50867.1"/>
    </source>
</evidence>
<dbReference type="Proteomes" id="UP000051888">
    <property type="component" value="Unassembled WGS sequence"/>
</dbReference>
<evidence type="ECO:0000313" key="3">
    <source>
        <dbReference type="Proteomes" id="UP000051888"/>
    </source>
</evidence>
<reference evidence="2 3" key="1">
    <citation type="submission" date="2015-09" db="EMBL/GenBank/DDBJ databases">
        <title>Genome sequencing project for genomic taxonomy and phylogenomics of Bacillus-like bacteria.</title>
        <authorList>
            <person name="Liu B."/>
            <person name="Wang J."/>
            <person name="Zhu Y."/>
            <person name="Liu G."/>
            <person name="Chen Q."/>
            <person name="Chen Z."/>
            <person name="Lan J."/>
            <person name="Che J."/>
            <person name="Ge C."/>
            <person name="Shi H."/>
            <person name="Pan Z."/>
            <person name="Liu X."/>
        </authorList>
    </citation>
    <scope>NUCLEOTIDE SEQUENCE [LARGE SCALE GENOMIC DNA]</scope>
    <source>
        <strain evidence="2 3">LMG 18435</strain>
    </source>
</reference>
<comment type="caution">
    <text evidence="2">The sequence shown here is derived from an EMBL/GenBank/DDBJ whole genome shotgun (WGS) entry which is preliminary data.</text>
</comment>
<keyword evidence="1" id="KW-0472">Membrane</keyword>
<name>A0A0Q3WR55_9BACI</name>
<evidence type="ECO:0000256" key="1">
    <source>
        <dbReference type="SAM" id="Phobius"/>
    </source>
</evidence>
<dbReference type="OrthoDB" id="9933729at2"/>
<dbReference type="PATRIC" id="fig|157838.3.peg.5499"/>